<evidence type="ECO:0000313" key="2">
    <source>
        <dbReference type="Proteomes" id="UP000237000"/>
    </source>
</evidence>
<reference evidence="2" key="1">
    <citation type="submission" date="2016-06" db="EMBL/GenBank/DDBJ databases">
        <title>Parallel loss of symbiosis genes in relatives of nitrogen-fixing non-legume Parasponia.</title>
        <authorList>
            <person name="Van Velzen R."/>
            <person name="Holmer R."/>
            <person name="Bu F."/>
            <person name="Rutten L."/>
            <person name="Van Zeijl A."/>
            <person name="Liu W."/>
            <person name="Santuari L."/>
            <person name="Cao Q."/>
            <person name="Sharma T."/>
            <person name="Shen D."/>
            <person name="Roswanjaya Y."/>
            <person name="Wardhani T."/>
            <person name="Kalhor M.S."/>
            <person name="Jansen J."/>
            <person name="Van den Hoogen J."/>
            <person name="Gungor B."/>
            <person name="Hartog M."/>
            <person name="Hontelez J."/>
            <person name="Verver J."/>
            <person name="Yang W.-C."/>
            <person name="Schijlen E."/>
            <person name="Repin R."/>
            <person name="Schilthuizen M."/>
            <person name="Schranz E."/>
            <person name="Heidstra R."/>
            <person name="Miyata K."/>
            <person name="Fedorova E."/>
            <person name="Kohlen W."/>
            <person name="Bisseling T."/>
            <person name="Smit S."/>
            <person name="Geurts R."/>
        </authorList>
    </citation>
    <scope>NUCLEOTIDE SEQUENCE [LARGE SCALE GENOMIC DNA]</scope>
    <source>
        <strain evidence="2">cv. RG33-2</strain>
    </source>
</reference>
<dbReference type="InParanoid" id="A0A2P5EXE8"/>
<name>A0A2P5EXE8_TREOI</name>
<dbReference type="OrthoDB" id="10382854at2759"/>
<feature type="non-terminal residue" evidence="1">
    <location>
        <position position="158"/>
    </location>
</feature>
<accession>A0A2P5EXE8</accession>
<dbReference type="Proteomes" id="UP000237000">
    <property type="component" value="Unassembled WGS sequence"/>
</dbReference>
<evidence type="ECO:0000313" key="1">
    <source>
        <dbReference type="EMBL" id="PON90212.1"/>
    </source>
</evidence>
<sequence>MPLHFINVRFIPLSFPSSPSDSPYSFPMSHSVNRDFPTSLISSNDTHIIDLDTTNDSGDQFMAGFPSMSEIRRNPNTASELFNHITSLDEQLITLQNKTREEVAFYKSHIAALQSYYENTSKYIDDIESFVGNKIVKLEANLLSTQTNLQAAYQEIAR</sequence>
<dbReference type="EMBL" id="JXTC01000086">
    <property type="protein sequence ID" value="PON90212.1"/>
    <property type="molecule type" value="Genomic_DNA"/>
</dbReference>
<proteinExistence type="predicted"/>
<keyword evidence="2" id="KW-1185">Reference proteome</keyword>
<gene>
    <name evidence="1" type="ORF">TorRG33x02_140620</name>
</gene>
<protein>
    <submittedName>
        <fullName evidence="1">Uncharacterized protein</fullName>
    </submittedName>
</protein>
<comment type="caution">
    <text evidence="1">The sequence shown here is derived from an EMBL/GenBank/DDBJ whole genome shotgun (WGS) entry which is preliminary data.</text>
</comment>
<organism evidence="1 2">
    <name type="scientific">Trema orientale</name>
    <name type="common">Charcoal tree</name>
    <name type="synonym">Celtis orientalis</name>
    <dbReference type="NCBI Taxonomy" id="63057"/>
    <lineage>
        <taxon>Eukaryota</taxon>
        <taxon>Viridiplantae</taxon>
        <taxon>Streptophyta</taxon>
        <taxon>Embryophyta</taxon>
        <taxon>Tracheophyta</taxon>
        <taxon>Spermatophyta</taxon>
        <taxon>Magnoliopsida</taxon>
        <taxon>eudicotyledons</taxon>
        <taxon>Gunneridae</taxon>
        <taxon>Pentapetalae</taxon>
        <taxon>rosids</taxon>
        <taxon>fabids</taxon>
        <taxon>Rosales</taxon>
        <taxon>Cannabaceae</taxon>
        <taxon>Trema</taxon>
    </lineage>
</organism>
<dbReference type="AlphaFoldDB" id="A0A2P5EXE8"/>